<dbReference type="SUPFAM" id="SSF57884">
    <property type="entry name" value="Ada DNA repair protein, N-terminal domain (N-Ada 10)"/>
    <property type="match status" value="1"/>
</dbReference>
<dbReference type="EMBL" id="VYKK01000017">
    <property type="protein sequence ID" value="KAA9002435.1"/>
    <property type="molecule type" value="Genomic_DNA"/>
</dbReference>
<evidence type="ECO:0000256" key="7">
    <source>
        <dbReference type="ARBA" id="ARBA00023015"/>
    </source>
</evidence>
<keyword evidence="3 13" id="KW-0808">Transferase</keyword>
<keyword evidence="6" id="KW-0862">Zinc</keyword>
<dbReference type="AlphaFoldDB" id="A0A5J5G714"/>
<keyword evidence="10" id="KW-0804">Transcription</keyword>
<dbReference type="GO" id="GO:0006281">
    <property type="term" value="P:DNA repair"/>
    <property type="evidence" value="ECO:0007669"/>
    <property type="project" value="UniProtKB-KW"/>
</dbReference>
<evidence type="ECO:0000313" key="13">
    <source>
        <dbReference type="EMBL" id="KAA9002435.1"/>
    </source>
</evidence>
<protein>
    <submittedName>
        <fullName evidence="13">Methylphosphotriester-DNA--protein-cysteine methyltransferase family protein</fullName>
    </submittedName>
</protein>
<evidence type="ECO:0000256" key="4">
    <source>
        <dbReference type="ARBA" id="ARBA00022723"/>
    </source>
</evidence>
<evidence type="ECO:0000256" key="3">
    <source>
        <dbReference type="ARBA" id="ARBA00022679"/>
    </source>
</evidence>
<dbReference type="InterPro" id="IPR035451">
    <property type="entry name" value="Ada-like_dom_sf"/>
</dbReference>
<evidence type="ECO:0000256" key="11">
    <source>
        <dbReference type="ARBA" id="ARBA00023204"/>
    </source>
</evidence>
<dbReference type="GO" id="GO:0008270">
    <property type="term" value="F:zinc ion binding"/>
    <property type="evidence" value="ECO:0007669"/>
    <property type="project" value="InterPro"/>
</dbReference>
<dbReference type="SMART" id="SM00342">
    <property type="entry name" value="HTH_ARAC"/>
    <property type="match status" value="1"/>
</dbReference>
<evidence type="ECO:0000259" key="12">
    <source>
        <dbReference type="PROSITE" id="PS01124"/>
    </source>
</evidence>
<accession>A0A5J5G714</accession>
<dbReference type="SUPFAM" id="SSF46689">
    <property type="entry name" value="Homeodomain-like"/>
    <property type="match status" value="2"/>
</dbReference>
<dbReference type="OrthoDB" id="9802228at2"/>
<evidence type="ECO:0000256" key="5">
    <source>
        <dbReference type="ARBA" id="ARBA00022763"/>
    </source>
</evidence>
<dbReference type="Pfam" id="PF12833">
    <property type="entry name" value="HTH_18"/>
    <property type="match status" value="1"/>
</dbReference>
<organism evidence="13 14">
    <name type="scientific">Paenibacillus spiritus</name>
    <dbReference type="NCBI Taxonomy" id="2496557"/>
    <lineage>
        <taxon>Bacteria</taxon>
        <taxon>Bacillati</taxon>
        <taxon>Bacillota</taxon>
        <taxon>Bacilli</taxon>
        <taxon>Bacillales</taxon>
        <taxon>Paenibacillaceae</taxon>
        <taxon>Paenibacillus</taxon>
    </lineage>
</organism>
<feature type="domain" description="HTH araC/xylS-type" evidence="12">
    <location>
        <begin position="85"/>
        <end position="183"/>
    </location>
</feature>
<evidence type="ECO:0000256" key="2">
    <source>
        <dbReference type="ARBA" id="ARBA00022603"/>
    </source>
</evidence>
<comment type="caution">
    <text evidence="13">The sequence shown here is derived from an EMBL/GenBank/DDBJ whole genome shotgun (WGS) entry which is preliminary data.</text>
</comment>
<dbReference type="PRINTS" id="PR00032">
    <property type="entry name" value="HTHARAC"/>
</dbReference>
<evidence type="ECO:0000256" key="6">
    <source>
        <dbReference type="ARBA" id="ARBA00022833"/>
    </source>
</evidence>
<keyword evidence="11" id="KW-0234">DNA repair</keyword>
<dbReference type="PANTHER" id="PTHR46796">
    <property type="entry name" value="HTH-TYPE TRANSCRIPTIONAL ACTIVATOR RHAS-RELATED"/>
    <property type="match status" value="1"/>
</dbReference>
<dbReference type="GO" id="GO:0043565">
    <property type="term" value="F:sequence-specific DNA binding"/>
    <property type="evidence" value="ECO:0007669"/>
    <property type="project" value="InterPro"/>
</dbReference>
<keyword evidence="7" id="KW-0805">Transcription regulation</keyword>
<keyword evidence="9" id="KW-0010">Activator</keyword>
<dbReference type="PROSITE" id="PS00041">
    <property type="entry name" value="HTH_ARAC_FAMILY_1"/>
    <property type="match status" value="1"/>
</dbReference>
<keyword evidence="14" id="KW-1185">Reference proteome</keyword>
<evidence type="ECO:0000313" key="14">
    <source>
        <dbReference type="Proteomes" id="UP000367750"/>
    </source>
</evidence>
<dbReference type="InterPro" id="IPR018060">
    <property type="entry name" value="HTH_AraC"/>
</dbReference>
<keyword evidence="4" id="KW-0479">Metal-binding</keyword>
<dbReference type="InterPro" id="IPR009057">
    <property type="entry name" value="Homeodomain-like_sf"/>
</dbReference>
<evidence type="ECO:0000256" key="9">
    <source>
        <dbReference type="ARBA" id="ARBA00023159"/>
    </source>
</evidence>
<sequence>MDQTLFDRLYQAVTACDAAYDGVYYTGVRSTGIVCRPSCRARTPKPENVTFYRTLEEALQAGYRPCKRCRPDEHGALRPDAVLAMQADAMLAAGEGRPPKLAELAAELGVSPWHLHRIYKEVTGQTPAARSDALRLEKACGLLAEGKRPIAEAGRCAGFRSASHFAAWFQQRTGMTPSEYRLSLREGAAAEAAGEDIAEEENR</sequence>
<dbReference type="InterPro" id="IPR016220">
    <property type="entry name" value="Me-P-triester_DNA_alkyl-Trfase"/>
</dbReference>
<evidence type="ECO:0000256" key="8">
    <source>
        <dbReference type="ARBA" id="ARBA00023125"/>
    </source>
</evidence>
<reference evidence="13 14" key="1">
    <citation type="submission" date="2019-09" db="EMBL/GenBank/DDBJ databases">
        <title>Bacillus ochoae sp. nov., Paenibacillus whitsoniae sp. nov., Paenibacillus spiritus sp. nov. Isolated from the Mars Exploration Rover during spacecraft assembly.</title>
        <authorList>
            <person name="Seuylemezian A."/>
            <person name="Vaishampayan P."/>
        </authorList>
    </citation>
    <scope>NUCLEOTIDE SEQUENCE [LARGE SCALE GENOMIC DNA]</scope>
    <source>
        <strain evidence="13 14">MER_111</strain>
    </source>
</reference>
<keyword evidence="8" id="KW-0238">DNA-binding</keyword>
<dbReference type="InterPro" id="IPR020449">
    <property type="entry name" value="Tscrpt_reg_AraC-type_HTH"/>
</dbReference>
<evidence type="ECO:0000256" key="10">
    <source>
        <dbReference type="ARBA" id="ARBA00023163"/>
    </source>
</evidence>
<dbReference type="PIRSF" id="PIRSF000408">
    <property type="entry name" value="Alkyltransferas_AdaA"/>
    <property type="match status" value="1"/>
</dbReference>
<proteinExistence type="predicted"/>
<dbReference type="GO" id="GO:0008168">
    <property type="term" value="F:methyltransferase activity"/>
    <property type="evidence" value="ECO:0007669"/>
    <property type="project" value="UniProtKB-KW"/>
</dbReference>
<dbReference type="Proteomes" id="UP000367750">
    <property type="component" value="Unassembled WGS sequence"/>
</dbReference>
<evidence type="ECO:0000256" key="1">
    <source>
        <dbReference type="ARBA" id="ARBA00001947"/>
    </source>
</evidence>
<dbReference type="PROSITE" id="PS01124">
    <property type="entry name" value="HTH_ARAC_FAMILY_2"/>
    <property type="match status" value="1"/>
</dbReference>
<dbReference type="GO" id="GO:0032259">
    <property type="term" value="P:methylation"/>
    <property type="evidence" value="ECO:0007669"/>
    <property type="project" value="UniProtKB-KW"/>
</dbReference>
<dbReference type="Gene3D" id="3.40.10.10">
    <property type="entry name" value="DNA Methylphosphotriester Repair Domain"/>
    <property type="match status" value="1"/>
</dbReference>
<dbReference type="InterPro" id="IPR018062">
    <property type="entry name" value="HTH_AraC-typ_CS"/>
</dbReference>
<comment type="cofactor">
    <cofactor evidence="1">
        <name>Zn(2+)</name>
        <dbReference type="ChEBI" id="CHEBI:29105"/>
    </cofactor>
</comment>
<name>A0A5J5G714_9BACL</name>
<gene>
    <name evidence="13" type="ORF">F4V43_13470</name>
</gene>
<keyword evidence="5" id="KW-0227">DNA damage</keyword>
<keyword evidence="2 13" id="KW-0489">Methyltransferase</keyword>
<dbReference type="InterPro" id="IPR050204">
    <property type="entry name" value="AraC_XylS_family_regulators"/>
</dbReference>
<dbReference type="Gene3D" id="1.10.10.60">
    <property type="entry name" value="Homeodomain-like"/>
    <property type="match status" value="2"/>
</dbReference>
<dbReference type="Pfam" id="PF02805">
    <property type="entry name" value="Ada_Zn_binding"/>
    <property type="match status" value="1"/>
</dbReference>
<dbReference type="InterPro" id="IPR004026">
    <property type="entry name" value="Ada_DNA_repair_Zn-bd"/>
</dbReference>
<dbReference type="GO" id="GO:0003700">
    <property type="term" value="F:DNA-binding transcription factor activity"/>
    <property type="evidence" value="ECO:0007669"/>
    <property type="project" value="InterPro"/>
</dbReference>